<feature type="compositionally biased region" description="Polar residues" evidence="1">
    <location>
        <begin position="144"/>
        <end position="153"/>
    </location>
</feature>
<feature type="compositionally biased region" description="Acidic residues" evidence="1">
    <location>
        <begin position="395"/>
        <end position="404"/>
    </location>
</feature>
<evidence type="ECO:0000256" key="1">
    <source>
        <dbReference type="SAM" id="MobiDB-lite"/>
    </source>
</evidence>
<feature type="region of interest" description="Disordered" evidence="1">
    <location>
        <begin position="1"/>
        <end position="117"/>
    </location>
</feature>
<feature type="compositionally biased region" description="Basic and acidic residues" evidence="1">
    <location>
        <begin position="344"/>
        <end position="358"/>
    </location>
</feature>
<dbReference type="AlphaFoldDB" id="A0AAX6MWU8"/>
<gene>
    <name evidence="2" type="ORF">Daesc_001950</name>
</gene>
<dbReference type="EMBL" id="JBANMG010000002">
    <property type="protein sequence ID" value="KAK6956671.1"/>
    <property type="molecule type" value="Genomic_DNA"/>
</dbReference>
<sequence length="608" mass="64058">MMDPQTPPRKLFKPSSKTKTPTSSKKQRPTTPAHSSVQSHEVLTPTDTVSRSTEALGSASGATTDAGDHSRGEKDASDRANSVVESVSKKSEEILSPPGNDLPESSNPTDALNSPTDVARYFAEQGNSEMSSFVSALAGRTLHNQTDVPSNGVGTPKADIDTKNYGDNLANSASQSINELPRDDALVTSPNERTKEILQTISGEVTNKTSSLTSLAEGESKDDNMADEHGSSVTETGTRGQENNNDTHTKPDDHEPTDVSKEAEGAIVGLEERVPDTAATNIIGEPNTDIHSKEAHVAVSGAKPEPDSSAQGTKDGIKQSAAPSTSGGVDDGMRVADNMGQPAHIERRIEIPLPRPEKVISSPSEQTKPEINNIAIGLGDPDELPDTQDLPSTDDLQDPPEEILDPSVHSPSSNFSPIPKIPKVTPIGMAPPPDLFSLAHGLGGGVVDDVGNIVDESGTVLGHATGDLPAMVGRKVADNGEIYGESGEVIGYVSENFTSPPPPVDIPENVLGGLKVDHNGNILDTNGNIIGRFNEKAGENGNLAPFMKRSKSSESRTDNGKPDERKPKVNAHTGGSPSDIFLDVKSTTDGIQLTIRIPTTFGRQPQDL</sequence>
<accession>A0AAX6MWU8</accession>
<proteinExistence type="predicted"/>
<feature type="compositionally biased region" description="Polar residues" evidence="1">
    <location>
        <begin position="231"/>
        <end position="244"/>
    </location>
</feature>
<feature type="compositionally biased region" description="Polar residues" evidence="1">
    <location>
        <begin position="103"/>
        <end position="116"/>
    </location>
</feature>
<feature type="compositionally biased region" description="Polar residues" evidence="1">
    <location>
        <begin position="33"/>
        <end position="63"/>
    </location>
</feature>
<feature type="compositionally biased region" description="Basic and acidic residues" evidence="1">
    <location>
        <begin position="66"/>
        <end position="78"/>
    </location>
</feature>
<feature type="region of interest" description="Disordered" evidence="1">
    <location>
        <begin position="540"/>
        <end position="583"/>
    </location>
</feature>
<keyword evidence="3" id="KW-1185">Reference proteome</keyword>
<organism evidence="2 3">
    <name type="scientific">Daldinia eschscholtzii</name>
    <dbReference type="NCBI Taxonomy" id="292717"/>
    <lineage>
        <taxon>Eukaryota</taxon>
        <taxon>Fungi</taxon>
        <taxon>Dikarya</taxon>
        <taxon>Ascomycota</taxon>
        <taxon>Pezizomycotina</taxon>
        <taxon>Sordariomycetes</taxon>
        <taxon>Xylariomycetidae</taxon>
        <taxon>Xylariales</taxon>
        <taxon>Hypoxylaceae</taxon>
        <taxon>Daldinia</taxon>
    </lineage>
</organism>
<feature type="compositionally biased region" description="Basic and acidic residues" evidence="1">
    <location>
        <begin position="218"/>
        <end position="230"/>
    </location>
</feature>
<dbReference type="InterPro" id="IPR022124">
    <property type="entry name" value="DUF3659"/>
</dbReference>
<comment type="caution">
    <text evidence="2">The sequence shown here is derived from an EMBL/GenBank/DDBJ whole genome shotgun (WGS) entry which is preliminary data.</text>
</comment>
<evidence type="ECO:0000313" key="2">
    <source>
        <dbReference type="EMBL" id="KAK6956671.1"/>
    </source>
</evidence>
<evidence type="ECO:0000313" key="3">
    <source>
        <dbReference type="Proteomes" id="UP001369815"/>
    </source>
</evidence>
<feature type="compositionally biased region" description="Basic and acidic residues" evidence="1">
    <location>
        <begin position="245"/>
        <end position="275"/>
    </location>
</feature>
<feature type="compositionally biased region" description="Polar residues" evidence="1">
    <location>
        <begin position="169"/>
        <end position="178"/>
    </location>
</feature>
<feature type="region of interest" description="Disordered" evidence="1">
    <location>
        <begin position="378"/>
        <end position="417"/>
    </location>
</feature>
<feature type="compositionally biased region" description="Basic and acidic residues" evidence="1">
    <location>
        <begin position="551"/>
        <end position="567"/>
    </location>
</feature>
<dbReference type="Proteomes" id="UP001369815">
    <property type="component" value="Unassembled WGS sequence"/>
</dbReference>
<protein>
    <recommendedName>
        <fullName evidence="4">Lea domain protein</fullName>
    </recommendedName>
</protein>
<feature type="compositionally biased region" description="Polar residues" evidence="1">
    <location>
        <begin position="197"/>
        <end position="214"/>
    </location>
</feature>
<name>A0AAX6MWU8_9PEZI</name>
<dbReference type="Pfam" id="PF12396">
    <property type="entry name" value="DUF3659"/>
    <property type="match status" value="1"/>
</dbReference>
<evidence type="ECO:0008006" key="4">
    <source>
        <dbReference type="Google" id="ProtNLM"/>
    </source>
</evidence>
<feature type="compositionally biased region" description="Low complexity" evidence="1">
    <location>
        <begin position="13"/>
        <end position="32"/>
    </location>
</feature>
<reference evidence="2 3" key="1">
    <citation type="journal article" date="2024" name="Front Chem Biol">
        <title>Unveiling the potential of Daldinia eschscholtzii MFLUCC 19-0629 through bioactivity and bioinformatics studies for enhanced sustainable agriculture production.</title>
        <authorList>
            <person name="Brooks S."/>
            <person name="Weaver J.A."/>
            <person name="Klomchit A."/>
            <person name="Alharthi S.A."/>
            <person name="Onlamun T."/>
            <person name="Nurani R."/>
            <person name="Vong T.K."/>
            <person name="Alberti F."/>
            <person name="Greco C."/>
        </authorList>
    </citation>
    <scope>NUCLEOTIDE SEQUENCE [LARGE SCALE GENOMIC DNA]</scope>
    <source>
        <strain evidence="2">MFLUCC 19-0629</strain>
    </source>
</reference>
<feature type="region of interest" description="Disordered" evidence="1">
    <location>
        <begin position="144"/>
        <end position="366"/>
    </location>
</feature>